<dbReference type="GO" id="GO:0016705">
    <property type="term" value="F:oxidoreductase activity, acting on paired donors, with incorporation or reduction of molecular oxygen"/>
    <property type="evidence" value="ECO:0007669"/>
    <property type="project" value="InterPro"/>
</dbReference>
<evidence type="ECO:0000313" key="7">
    <source>
        <dbReference type="EMBL" id="KAJ4324264.1"/>
    </source>
</evidence>
<comment type="similarity">
    <text evidence="1">Belongs to the cytochrome P450 family.</text>
</comment>
<keyword evidence="3" id="KW-0560">Oxidoreductase</keyword>
<proteinExistence type="inferred from homology"/>
<sequence length="517" mass="58556">MEFTTAKALIELAIVLAFMWFVLVHWRTQPTLPLPPGPPAEFLLGHARLIPKENTAETYARWAREYDSDIIHVKSLGRSIVVLNSVETARDVLEKKGANFCDRPRFTLLEVMGWGKTLTFLPYGRRWQMHRRLLQTSFSNTNVRQWHKLQITEARRTVRNIMGKPGSWETSLRRLAVAIVLQVSYGTEVPQDDDPYIQIANDAMYATGNGGAPANSIVDLVPLARHLPDWLVRDWSLRFARQWRWAIQKLHDVPFAAAQSGHNDFDDNKSLAHELLRQYRRNEENGQEQEWSLDDIKGAAGAVFIAGADTTWATCVIFILNMVLHPDIQEKARSQLDSVIGPDRLPDFSDRASLPYIEHIVQEIYRTVVYANAHAMAHDERIYHAPHDFNPDRYEPLLNGGPGEPFPVGNFGFGRRYVDATLDVLVAVLDSYKLPCRDDRVCVGRFLADNSVWIMVATMLATLEFRKKMGPDGSPIEPRVQFTNGGTCTSSVTSGREATKQQRSSEPTTTSFGNRSE</sequence>
<dbReference type="Gene3D" id="1.10.630.10">
    <property type="entry name" value="Cytochrome P450"/>
    <property type="match status" value="1"/>
</dbReference>
<dbReference type="PRINTS" id="PR00463">
    <property type="entry name" value="EP450I"/>
</dbReference>
<dbReference type="PANTHER" id="PTHR46300:SF5">
    <property type="entry name" value="CYTOCHROME P450"/>
    <property type="match status" value="1"/>
</dbReference>
<keyword evidence="4" id="KW-0408">Iron</keyword>
<keyword evidence="6" id="KW-0812">Transmembrane</keyword>
<dbReference type="GO" id="GO:0020037">
    <property type="term" value="F:heme binding"/>
    <property type="evidence" value="ECO:0007669"/>
    <property type="project" value="InterPro"/>
</dbReference>
<dbReference type="Proteomes" id="UP001140502">
    <property type="component" value="Unassembled WGS sequence"/>
</dbReference>
<name>A0A9W9BRZ3_9HYPO</name>
<comment type="caution">
    <text evidence="7">The sequence shown here is derived from an EMBL/GenBank/DDBJ whole genome shotgun (WGS) entry which is preliminary data.</text>
</comment>
<dbReference type="InterPro" id="IPR001128">
    <property type="entry name" value="Cyt_P450"/>
</dbReference>
<evidence type="ECO:0000256" key="1">
    <source>
        <dbReference type="ARBA" id="ARBA00010617"/>
    </source>
</evidence>
<evidence type="ECO:0000256" key="3">
    <source>
        <dbReference type="ARBA" id="ARBA00023002"/>
    </source>
</evidence>
<dbReference type="OrthoDB" id="1103324at2759"/>
<evidence type="ECO:0008006" key="9">
    <source>
        <dbReference type="Google" id="ProtNLM"/>
    </source>
</evidence>
<feature type="region of interest" description="Disordered" evidence="5">
    <location>
        <begin position="474"/>
        <end position="517"/>
    </location>
</feature>
<feature type="transmembrane region" description="Helical" evidence="6">
    <location>
        <begin position="9"/>
        <end position="26"/>
    </location>
</feature>
<keyword evidence="8" id="KW-1185">Reference proteome</keyword>
<keyword evidence="6" id="KW-1133">Transmembrane helix</keyword>
<feature type="compositionally biased region" description="Polar residues" evidence="5">
    <location>
        <begin position="481"/>
        <end position="517"/>
    </location>
</feature>
<evidence type="ECO:0000256" key="4">
    <source>
        <dbReference type="ARBA" id="ARBA00023004"/>
    </source>
</evidence>
<organism evidence="7 8">
    <name type="scientific">Fusarium piperis</name>
    <dbReference type="NCBI Taxonomy" id="1435070"/>
    <lineage>
        <taxon>Eukaryota</taxon>
        <taxon>Fungi</taxon>
        <taxon>Dikarya</taxon>
        <taxon>Ascomycota</taxon>
        <taxon>Pezizomycotina</taxon>
        <taxon>Sordariomycetes</taxon>
        <taxon>Hypocreomycetidae</taxon>
        <taxon>Hypocreales</taxon>
        <taxon>Nectriaceae</taxon>
        <taxon>Fusarium</taxon>
        <taxon>Fusarium solani species complex</taxon>
    </lineage>
</organism>
<dbReference type="AlphaFoldDB" id="A0A9W9BRZ3"/>
<dbReference type="EMBL" id="JAPEUR010000061">
    <property type="protein sequence ID" value="KAJ4324264.1"/>
    <property type="molecule type" value="Genomic_DNA"/>
</dbReference>
<accession>A0A9W9BRZ3</accession>
<evidence type="ECO:0000313" key="8">
    <source>
        <dbReference type="Proteomes" id="UP001140502"/>
    </source>
</evidence>
<dbReference type="InterPro" id="IPR036396">
    <property type="entry name" value="Cyt_P450_sf"/>
</dbReference>
<dbReference type="GO" id="GO:0004497">
    <property type="term" value="F:monooxygenase activity"/>
    <property type="evidence" value="ECO:0007669"/>
    <property type="project" value="InterPro"/>
</dbReference>
<protein>
    <recommendedName>
        <fullName evidence="9">Cytochrome P450 monooxygenase</fullName>
    </recommendedName>
</protein>
<keyword evidence="2" id="KW-0479">Metal-binding</keyword>
<evidence type="ECO:0000256" key="2">
    <source>
        <dbReference type="ARBA" id="ARBA00022723"/>
    </source>
</evidence>
<dbReference type="PANTHER" id="PTHR46300">
    <property type="entry name" value="P450, PUTATIVE (EUROFUNG)-RELATED-RELATED"/>
    <property type="match status" value="1"/>
</dbReference>
<dbReference type="InterPro" id="IPR002401">
    <property type="entry name" value="Cyt_P450_E_grp-I"/>
</dbReference>
<dbReference type="GO" id="GO:0005506">
    <property type="term" value="F:iron ion binding"/>
    <property type="evidence" value="ECO:0007669"/>
    <property type="project" value="InterPro"/>
</dbReference>
<gene>
    <name evidence="7" type="ORF">N0V84_003967</name>
</gene>
<dbReference type="InterPro" id="IPR050364">
    <property type="entry name" value="Cytochrome_P450_fung"/>
</dbReference>
<dbReference type="Pfam" id="PF00067">
    <property type="entry name" value="p450"/>
    <property type="match status" value="1"/>
</dbReference>
<reference evidence="7" key="1">
    <citation type="submission" date="2022-10" db="EMBL/GenBank/DDBJ databases">
        <title>Tapping the CABI collections for fungal endophytes: first genome assemblies for Collariella, Neodidymelliopsis, Ascochyta clinopodiicola, Didymella pomorum, Didymosphaeria variabile, Neocosmospora piperis and Neocucurbitaria cava.</title>
        <authorList>
            <person name="Hill R."/>
        </authorList>
    </citation>
    <scope>NUCLEOTIDE SEQUENCE</scope>
    <source>
        <strain evidence="7">IMI 366586</strain>
    </source>
</reference>
<keyword evidence="6" id="KW-0472">Membrane</keyword>
<dbReference type="SUPFAM" id="SSF48264">
    <property type="entry name" value="Cytochrome P450"/>
    <property type="match status" value="1"/>
</dbReference>
<evidence type="ECO:0000256" key="5">
    <source>
        <dbReference type="SAM" id="MobiDB-lite"/>
    </source>
</evidence>
<dbReference type="CDD" id="cd11065">
    <property type="entry name" value="CYP64-like"/>
    <property type="match status" value="1"/>
</dbReference>
<evidence type="ECO:0000256" key="6">
    <source>
        <dbReference type="SAM" id="Phobius"/>
    </source>
</evidence>